<evidence type="ECO:0000256" key="1">
    <source>
        <dbReference type="ARBA" id="ARBA00010006"/>
    </source>
</evidence>
<evidence type="ECO:0000256" key="2">
    <source>
        <dbReference type="ARBA" id="ARBA00012513"/>
    </source>
</evidence>
<dbReference type="SUPFAM" id="SSF56112">
    <property type="entry name" value="Protein kinase-like (PK-like)"/>
    <property type="match status" value="1"/>
</dbReference>
<dbReference type="InterPro" id="IPR000719">
    <property type="entry name" value="Prot_kinase_dom"/>
</dbReference>
<dbReference type="AlphaFoldDB" id="A0AAW1S7W3"/>
<keyword evidence="4" id="KW-0808">Transferase</keyword>
<dbReference type="EC" id="2.7.11.1" evidence="2"/>
<dbReference type="InterPro" id="IPR017441">
    <property type="entry name" value="Protein_kinase_ATP_BS"/>
</dbReference>
<dbReference type="Proteomes" id="UP001445335">
    <property type="component" value="Unassembled WGS sequence"/>
</dbReference>
<evidence type="ECO:0000256" key="12">
    <source>
        <dbReference type="SAM" id="MobiDB-lite"/>
    </source>
</evidence>
<evidence type="ECO:0000256" key="8">
    <source>
        <dbReference type="ARBA" id="ARBA00047899"/>
    </source>
</evidence>
<dbReference type="InterPro" id="IPR050236">
    <property type="entry name" value="Ser_Thr_kinase_AGC"/>
</dbReference>
<dbReference type="InterPro" id="IPR008271">
    <property type="entry name" value="Ser/Thr_kinase_AS"/>
</dbReference>
<comment type="caution">
    <text evidence="14">The sequence shown here is derived from an EMBL/GenBank/DDBJ whole genome shotgun (WGS) entry which is preliminary data.</text>
</comment>
<dbReference type="Pfam" id="PF00069">
    <property type="entry name" value="Pkinase"/>
    <property type="match status" value="1"/>
</dbReference>
<evidence type="ECO:0000256" key="9">
    <source>
        <dbReference type="ARBA" id="ARBA00048679"/>
    </source>
</evidence>
<comment type="similarity">
    <text evidence="1">Belongs to the protein kinase superfamily. AGC Ser/Thr protein kinase family. PDPK1 subfamily.</text>
</comment>
<accession>A0AAW1S7W3</accession>
<proteinExistence type="inferred from homology"/>
<keyword evidence="7 10" id="KW-0067">ATP-binding</keyword>
<dbReference type="FunFam" id="1.10.510.10:FF:000571">
    <property type="entry name" value="Maternal embryonic leucine zipper kinase"/>
    <property type="match status" value="1"/>
</dbReference>
<evidence type="ECO:0000256" key="10">
    <source>
        <dbReference type="PROSITE-ProRule" id="PRU10141"/>
    </source>
</evidence>
<feature type="binding site" evidence="10">
    <location>
        <position position="55"/>
    </location>
    <ligand>
        <name>ATP</name>
        <dbReference type="ChEBI" id="CHEBI:30616"/>
    </ligand>
</feature>
<feature type="compositionally biased region" description="Basic and acidic residues" evidence="12">
    <location>
        <begin position="185"/>
        <end position="194"/>
    </location>
</feature>
<keyword evidence="6" id="KW-0418">Kinase</keyword>
<keyword evidence="15" id="KW-1185">Reference proteome</keyword>
<dbReference type="EMBL" id="JALJOU010000008">
    <property type="protein sequence ID" value="KAK9842363.1"/>
    <property type="molecule type" value="Genomic_DNA"/>
</dbReference>
<reference evidence="14 15" key="1">
    <citation type="journal article" date="2024" name="Nat. Commun.">
        <title>Phylogenomics reveals the evolutionary origins of lichenization in chlorophyte algae.</title>
        <authorList>
            <person name="Puginier C."/>
            <person name="Libourel C."/>
            <person name="Otte J."/>
            <person name="Skaloud P."/>
            <person name="Haon M."/>
            <person name="Grisel S."/>
            <person name="Petersen M."/>
            <person name="Berrin J.G."/>
            <person name="Delaux P.M."/>
            <person name="Dal Grande F."/>
            <person name="Keller J."/>
        </authorList>
    </citation>
    <scope>NUCLEOTIDE SEQUENCE [LARGE SCALE GENOMIC DNA]</scope>
    <source>
        <strain evidence="14 15">SAG 245.80</strain>
    </source>
</reference>
<evidence type="ECO:0000259" key="13">
    <source>
        <dbReference type="PROSITE" id="PS50011"/>
    </source>
</evidence>
<dbReference type="InterPro" id="IPR011009">
    <property type="entry name" value="Kinase-like_dom_sf"/>
</dbReference>
<dbReference type="FunFam" id="3.30.200.20:FF:000042">
    <property type="entry name" value="Aurora kinase A"/>
    <property type="match status" value="1"/>
</dbReference>
<evidence type="ECO:0000256" key="11">
    <source>
        <dbReference type="RuleBase" id="RU000304"/>
    </source>
</evidence>
<dbReference type="PROSITE" id="PS00107">
    <property type="entry name" value="PROTEIN_KINASE_ATP"/>
    <property type="match status" value="1"/>
</dbReference>
<evidence type="ECO:0000256" key="6">
    <source>
        <dbReference type="ARBA" id="ARBA00022777"/>
    </source>
</evidence>
<evidence type="ECO:0000256" key="5">
    <source>
        <dbReference type="ARBA" id="ARBA00022741"/>
    </source>
</evidence>
<dbReference type="PROSITE" id="PS00108">
    <property type="entry name" value="PROTEIN_KINASE_ST"/>
    <property type="match status" value="1"/>
</dbReference>
<evidence type="ECO:0000256" key="4">
    <source>
        <dbReference type="ARBA" id="ARBA00022679"/>
    </source>
</evidence>
<dbReference type="GO" id="GO:0005524">
    <property type="term" value="F:ATP binding"/>
    <property type="evidence" value="ECO:0007669"/>
    <property type="project" value="UniProtKB-UniRule"/>
</dbReference>
<organism evidence="14 15">
    <name type="scientific">Elliptochloris bilobata</name>
    <dbReference type="NCBI Taxonomy" id="381761"/>
    <lineage>
        <taxon>Eukaryota</taxon>
        <taxon>Viridiplantae</taxon>
        <taxon>Chlorophyta</taxon>
        <taxon>core chlorophytes</taxon>
        <taxon>Trebouxiophyceae</taxon>
        <taxon>Trebouxiophyceae incertae sedis</taxon>
        <taxon>Elliptochloris clade</taxon>
        <taxon>Elliptochloris</taxon>
    </lineage>
</organism>
<dbReference type="PROSITE" id="PS50011">
    <property type="entry name" value="PROTEIN_KINASE_DOM"/>
    <property type="match status" value="1"/>
</dbReference>
<dbReference type="GO" id="GO:0035556">
    <property type="term" value="P:intracellular signal transduction"/>
    <property type="evidence" value="ECO:0007669"/>
    <property type="project" value="TreeGrafter"/>
</dbReference>
<dbReference type="CDD" id="cd05581">
    <property type="entry name" value="STKc_PDK1"/>
    <property type="match status" value="1"/>
</dbReference>
<evidence type="ECO:0000256" key="7">
    <source>
        <dbReference type="ARBA" id="ARBA00022840"/>
    </source>
</evidence>
<evidence type="ECO:0000256" key="3">
    <source>
        <dbReference type="ARBA" id="ARBA00022527"/>
    </source>
</evidence>
<gene>
    <name evidence="14" type="ORF">WJX81_008610</name>
</gene>
<dbReference type="PANTHER" id="PTHR24356">
    <property type="entry name" value="SERINE/THREONINE-PROTEIN KINASE"/>
    <property type="match status" value="1"/>
</dbReference>
<evidence type="ECO:0000313" key="14">
    <source>
        <dbReference type="EMBL" id="KAK9842363.1"/>
    </source>
</evidence>
<keyword evidence="5 10" id="KW-0547">Nucleotide-binding</keyword>
<comment type="catalytic activity">
    <reaction evidence="8">
        <text>L-threonyl-[protein] + ATP = O-phospho-L-threonyl-[protein] + ADP + H(+)</text>
        <dbReference type="Rhea" id="RHEA:46608"/>
        <dbReference type="Rhea" id="RHEA-COMP:11060"/>
        <dbReference type="Rhea" id="RHEA-COMP:11605"/>
        <dbReference type="ChEBI" id="CHEBI:15378"/>
        <dbReference type="ChEBI" id="CHEBI:30013"/>
        <dbReference type="ChEBI" id="CHEBI:30616"/>
        <dbReference type="ChEBI" id="CHEBI:61977"/>
        <dbReference type="ChEBI" id="CHEBI:456216"/>
        <dbReference type="EC" id="2.7.11.1"/>
    </reaction>
</comment>
<comment type="catalytic activity">
    <reaction evidence="9">
        <text>L-seryl-[protein] + ATP = O-phospho-L-seryl-[protein] + ADP + H(+)</text>
        <dbReference type="Rhea" id="RHEA:17989"/>
        <dbReference type="Rhea" id="RHEA-COMP:9863"/>
        <dbReference type="Rhea" id="RHEA-COMP:11604"/>
        <dbReference type="ChEBI" id="CHEBI:15378"/>
        <dbReference type="ChEBI" id="CHEBI:29999"/>
        <dbReference type="ChEBI" id="CHEBI:30616"/>
        <dbReference type="ChEBI" id="CHEBI:83421"/>
        <dbReference type="ChEBI" id="CHEBI:456216"/>
        <dbReference type="EC" id="2.7.11.1"/>
    </reaction>
</comment>
<feature type="domain" description="Protein kinase" evidence="13">
    <location>
        <begin position="26"/>
        <end position="300"/>
    </location>
</feature>
<protein>
    <recommendedName>
        <fullName evidence="2">non-specific serine/threonine protein kinase</fullName>
        <ecNumber evidence="2">2.7.11.1</ecNumber>
    </recommendedName>
</protein>
<keyword evidence="3 11" id="KW-0723">Serine/threonine-protein kinase</keyword>
<feature type="region of interest" description="Disordered" evidence="12">
    <location>
        <begin position="170"/>
        <end position="203"/>
    </location>
</feature>
<dbReference type="Gene3D" id="3.30.200.20">
    <property type="entry name" value="Phosphorylase Kinase, domain 1"/>
    <property type="match status" value="1"/>
</dbReference>
<name>A0AAW1S7W3_9CHLO</name>
<sequence length="378" mass="41526">MEEPEEGAAAHQPQRAPKLALSLADFDLIRRLGDGSFAQVVEVRHRATGRVYALKAVDKHLVLRHKQANYIRAERALLDRLAHPGIVRLRFTFQDAASLYLGLDLCPNGELYDQIQRKGQLTLAEARFYASEIVDILAYLLEHQVVHRDLKPENLLLTADSHLRLSDFGSAKDLAAPPPPPCRDGSARGKDLHSGRRSSSLVGSADYVSPETLRNEPVGPETDLWALGCIIYQMLVGKAPFRAASEYLTFERIASGKLRVPPGVDPAAADLIKRLLRPEPAKRLGAGKRGMQELKEHAFFRGVDWQRVREQEPPALALPPPAEMGDENAEGLNWELTSMLSALPIQYSYSDSEPLLYSTQGLAEPALAPGDAALAATA</sequence>
<dbReference type="Gene3D" id="1.10.510.10">
    <property type="entry name" value="Transferase(Phosphotransferase) domain 1"/>
    <property type="match status" value="1"/>
</dbReference>
<dbReference type="SMART" id="SM00220">
    <property type="entry name" value="S_TKc"/>
    <property type="match status" value="1"/>
</dbReference>
<evidence type="ECO:0000313" key="15">
    <source>
        <dbReference type="Proteomes" id="UP001445335"/>
    </source>
</evidence>
<dbReference type="GO" id="GO:0004674">
    <property type="term" value="F:protein serine/threonine kinase activity"/>
    <property type="evidence" value="ECO:0007669"/>
    <property type="project" value="UniProtKB-KW"/>
</dbReference>
<dbReference type="PANTHER" id="PTHR24356:SF163">
    <property type="entry name" value="3-PHOSPHOINOSITIDE-DEPENDENT PROTEIN KINASE 1-RELATED"/>
    <property type="match status" value="1"/>
</dbReference>
<dbReference type="InterPro" id="IPR039046">
    <property type="entry name" value="PDPK1"/>
</dbReference>